<dbReference type="InterPro" id="IPR036188">
    <property type="entry name" value="FAD/NAD-bd_sf"/>
</dbReference>
<keyword evidence="4" id="KW-0560">Oxidoreductase</keyword>
<proteinExistence type="predicted"/>
<dbReference type="Proteomes" id="UP000199150">
    <property type="component" value="Unassembled WGS sequence"/>
</dbReference>
<evidence type="ECO:0000259" key="5">
    <source>
        <dbReference type="Pfam" id="PF07992"/>
    </source>
</evidence>
<evidence type="ECO:0000256" key="3">
    <source>
        <dbReference type="ARBA" id="ARBA00022827"/>
    </source>
</evidence>
<evidence type="ECO:0000256" key="1">
    <source>
        <dbReference type="ARBA" id="ARBA00001974"/>
    </source>
</evidence>
<sequence>MSEANGGGVSYFLLRDHMSGIVIIGAGHAGGSAAGFLRQYGYTGHITLIGAEPYLPYQRPPLSKAWLKGEASLDDLYLRGDTFYTDQNIDAHVNTQAVSIDRIGKTVTLLGGITLPYDHLILATGSKARPFPAPGADRVPHHLLRTLDDAEALKNALHPGHRIGLIGAGYVGLEVAASARHLGCEVTVFERESRILARVASPALSNFFTEMHMGRGVGIFTEAAITELSLGQGDKKVVHLADGRTHEFDLLLVGIGALANDDLAQAAGLECANGIVVDAEARASDEHIFAIGDVTSRTLPVYEGRFRLESVPNALEQAKQAAAAITGYKAPMVETPWFWSDQYEFKLQIAGLLRPDCRTIVRGDPAGGAFSVFHLDGQNRLMTAECISKPADFMAAKLLIAKGVALDDAIADPEVSLKPYLQK</sequence>
<dbReference type="InterPro" id="IPR050446">
    <property type="entry name" value="FAD-oxidoreductase/Apoptosis"/>
</dbReference>
<evidence type="ECO:0000313" key="8">
    <source>
        <dbReference type="Proteomes" id="UP000199150"/>
    </source>
</evidence>
<keyword evidence="3" id="KW-0274">FAD</keyword>
<feature type="domain" description="FAD/NAD(P)-binding" evidence="5">
    <location>
        <begin position="21"/>
        <end position="318"/>
    </location>
</feature>
<dbReference type="InterPro" id="IPR016156">
    <property type="entry name" value="FAD/NAD-linked_Rdtase_dimer_sf"/>
</dbReference>
<organism evidence="7 8">
    <name type="scientific">Asticcacaulis taihuensis</name>
    <dbReference type="NCBI Taxonomy" id="260084"/>
    <lineage>
        <taxon>Bacteria</taxon>
        <taxon>Pseudomonadati</taxon>
        <taxon>Pseudomonadota</taxon>
        <taxon>Alphaproteobacteria</taxon>
        <taxon>Caulobacterales</taxon>
        <taxon>Caulobacteraceae</taxon>
        <taxon>Asticcacaulis</taxon>
    </lineage>
</organism>
<keyword evidence="7" id="KW-0223">Dioxygenase</keyword>
<dbReference type="PRINTS" id="PR00368">
    <property type="entry name" value="FADPNR"/>
</dbReference>
<gene>
    <name evidence="7" type="ORF">SAMN02927928_0931</name>
</gene>
<dbReference type="SUPFAM" id="SSF55424">
    <property type="entry name" value="FAD/NAD-linked reductases, dimerisation (C-terminal) domain"/>
    <property type="match status" value="1"/>
</dbReference>
<dbReference type="Gene3D" id="3.50.50.60">
    <property type="entry name" value="FAD/NAD(P)-binding domain"/>
    <property type="match status" value="2"/>
</dbReference>
<dbReference type="PRINTS" id="PR00411">
    <property type="entry name" value="PNDRDTASEI"/>
</dbReference>
<dbReference type="GO" id="GO:0005737">
    <property type="term" value="C:cytoplasm"/>
    <property type="evidence" value="ECO:0007669"/>
    <property type="project" value="TreeGrafter"/>
</dbReference>
<dbReference type="Pfam" id="PF14759">
    <property type="entry name" value="Reductase_C"/>
    <property type="match status" value="1"/>
</dbReference>
<dbReference type="InterPro" id="IPR028202">
    <property type="entry name" value="Reductase_C"/>
</dbReference>
<dbReference type="GO" id="GO:0016651">
    <property type="term" value="F:oxidoreductase activity, acting on NAD(P)H"/>
    <property type="evidence" value="ECO:0007669"/>
    <property type="project" value="TreeGrafter"/>
</dbReference>
<evidence type="ECO:0000313" key="7">
    <source>
        <dbReference type="EMBL" id="SCW39776.1"/>
    </source>
</evidence>
<protein>
    <submittedName>
        <fullName evidence="7">3-phenylpropionate/trans-cinnamate dioxygenase ferredoxin reductase subunit</fullName>
    </submittedName>
</protein>
<keyword evidence="2" id="KW-0285">Flavoprotein</keyword>
<dbReference type="SUPFAM" id="SSF51905">
    <property type="entry name" value="FAD/NAD(P)-binding domain"/>
    <property type="match status" value="2"/>
</dbReference>
<feature type="domain" description="Reductase C-terminal" evidence="6">
    <location>
        <begin position="337"/>
        <end position="420"/>
    </location>
</feature>
<comment type="cofactor">
    <cofactor evidence="1">
        <name>FAD</name>
        <dbReference type="ChEBI" id="CHEBI:57692"/>
    </cofactor>
</comment>
<dbReference type="GO" id="GO:0051213">
    <property type="term" value="F:dioxygenase activity"/>
    <property type="evidence" value="ECO:0007669"/>
    <property type="project" value="UniProtKB-KW"/>
</dbReference>
<evidence type="ECO:0000259" key="6">
    <source>
        <dbReference type="Pfam" id="PF14759"/>
    </source>
</evidence>
<dbReference type="AlphaFoldDB" id="A0A1G4Q5B7"/>
<dbReference type="PANTHER" id="PTHR43557">
    <property type="entry name" value="APOPTOSIS-INDUCING FACTOR 1"/>
    <property type="match status" value="1"/>
</dbReference>
<evidence type="ECO:0000256" key="2">
    <source>
        <dbReference type="ARBA" id="ARBA00022630"/>
    </source>
</evidence>
<dbReference type="PANTHER" id="PTHR43557:SF2">
    <property type="entry name" value="RIESKE DOMAIN-CONTAINING PROTEIN-RELATED"/>
    <property type="match status" value="1"/>
</dbReference>
<name>A0A1G4Q5B7_9CAUL</name>
<keyword evidence="8" id="KW-1185">Reference proteome</keyword>
<accession>A0A1G4Q5B7</accession>
<dbReference type="InterPro" id="IPR023753">
    <property type="entry name" value="FAD/NAD-binding_dom"/>
</dbReference>
<dbReference type="STRING" id="260084.SAMN02927928_0931"/>
<dbReference type="Gene3D" id="3.30.390.30">
    <property type="match status" value="1"/>
</dbReference>
<dbReference type="Pfam" id="PF07992">
    <property type="entry name" value="Pyr_redox_2"/>
    <property type="match status" value="1"/>
</dbReference>
<reference evidence="8" key="1">
    <citation type="submission" date="2016-10" db="EMBL/GenBank/DDBJ databases">
        <authorList>
            <person name="Varghese N."/>
            <person name="Submissions S."/>
        </authorList>
    </citation>
    <scope>NUCLEOTIDE SEQUENCE [LARGE SCALE GENOMIC DNA]</scope>
    <source>
        <strain evidence="8">CGMCC 1.3431</strain>
    </source>
</reference>
<evidence type="ECO:0000256" key="4">
    <source>
        <dbReference type="ARBA" id="ARBA00023002"/>
    </source>
</evidence>
<dbReference type="EMBL" id="FMTS01000001">
    <property type="protein sequence ID" value="SCW39776.1"/>
    <property type="molecule type" value="Genomic_DNA"/>
</dbReference>